<accession>A0ABV7Z169</accession>
<dbReference type="RefSeq" id="WP_379840114.1">
    <property type="nucleotide sequence ID" value="NZ_JBHRYQ010000001.1"/>
</dbReference>
<keyword evidence="1" id="KW-0597">Phosphoprotein</keyword>
<evidence type="ECO:0000313" key="3">
    <source>
        <dbReference type="EMBL" id="MFC3813209.1"/>
    </source>
</evidence>
<dbReference type="PANTHER" id="PTHR44520">
    <property type="entry name" value="RESPONSE REGULATOR RCP1-RELATED"/>
    <property type="match status" value="1"/>
</dbReference>
<feature type="modified residue" description="4-aspartylphosphate" evidence="1">
    <location>
        <position position="32"/>
    </location>
</feature>
<dbReference type="PANTHER" id="PTHR44520:SF2">
    <property type="entry name" value="RESPONSE REGULATOR RCP1"/>
    <property type="match status" value="1"/>
</dbReference>
<dbReference type="InterPro" id="IPR001789">
    <property type="entry name" value="Sig_transdc_resp-reg_receiver"/>
</dbReference>
<reference evidence="4" key="1">
    <citation type="journal article" date="2019" name="Int. J. Syst. Evol. Microbiol.">
        <title>The Global Catalogue of Microorganisms (GCM) 10K type strain sequencing project: providing services to taxonomists for standard genome sequencing and annotation.</title>
        <authorList>
            <consortium name="The Broad Institute Genomics Platform"/>
            <consortium name="The Broad Institute Genome Sequencing Center for Infectious Disease"/>
            <person name="Wu L."/>
            <person name="Ma J."/>
        </authorList>
    </citation>
    <scope>NUCLEOTIDE SEQUENCE [LARGE SCALE GENOMIC DNA]</scope>
    <source>
        <strain evidence="4">CECT 7956</strain>
    </source>
</reference>
<dbReference type="InterPro" id="IPR052893">
    <property type="entry name" value="TCS_response_regulator"/>
</dbReference>
<dbReference type="SUPFAM" id="SSF52172">
    <property type="entry name" value="CheY-like"/>
    <property type="match status" value="1"/>
</dbReference>
<name>A0ABV7Z169_9BACT</name>
<dbReference type="InterPro" id="IPR011006">
    <property type="entry name" value="CheY-like_superfamily"/>
</dbReference>
<protein>
    <submittedName>
        <fullName evidence="3">Response regulator</fullName>
    </submittedName>
</protein>
<comment type="caution">
    <text evidence="3">The sequence shown here is derived from an EMBL/GenBank/DDBJ whole genome shotgun (WGS) entry which is preliminary data.</text>
</comment>
<dbReference type="Pfam" id="PF00072">
    <property type="entry name" value="Response_reg"/>
    <property type="match status" value="1"/>
</dbReference>
<proteinExistence type="predicted"/>
<feature type="domain" description="Response regulatory" evidence="2">
    <location>
        <begin position="1"/>
        <end position="99"/>
    </location>
</feature>
<keyword evidence="4" id="KW-1185">Reference proteome</keyword>
<evidence type="ECO:0000256" key="1">
    <source>
        <dbReference type="PROSITE-ProRule" id="PRU00169"/>
    </source>
</evidence>
<organism evidence="3 4">
    <name type="scientific">Lacihabitans lacunae</name>
    <dbReference type="NCBI Taxonomy" id="1028214"/>
    <lineage>
        <taxon>Bacteria</taxon>
        <taxon>Pseudomonadati</taxon>
        <taxon>Bacteroidota</taxon>
        <taxon>Cytophagia</taxon>
        <taxon>Cytophagales</taxon>
        <taxon>Leadbetterellaceae</taxon>
        <taxon>Lacihabitans</taxon>
    </lineage>
</organism>
<evidence type="ECO:0000259" key="2">
    <source>
        <dbReference type="PROSITE" id="PS50110"/>
    </source>
</evidence>
<dbReference type="SMART" id="SM00448">
    <property type="entry name" value="REC"/>
    <property type="match status" value="1"/>
</dbReference>
<dbReference type="EMBL" id="JBHRYQ010000001">
    <property type="protein sequence ID" value="MFC3813209.1"/>
    <property type="molecule type" value="Genomic_DNA"/>
</dbReference>
<evidence type="ECO:0000313" key="4">
    <source>
        <dbReference type="Proteomes" id="UP001595616"/>
    </source>
</evidence>
<dbReference type="PROSITE" id="PS50110">
    <property type="entry name" value="RESPONSE_REGULATORY"/>
    <property type="match status" value="1"/>
</dbReference>
<dbReference type="Gene3D" id="3.40.50.2300">
    <property type="match status" value="1"/>
</dbReference>
<sequence length="125" mass="14359">MTTPIELKTVVDGEQLMAFLKVNKLPDVLFLDLNMPRKNGFECLTEIRLNTTLDDLPIIIFSTSFEQEVVNRLYLNGAKYFILKPAEFSQFKNIIHKTIRLILEGNIPNPSSENFVLTLQSPLFK</sequence>
<dbReference type="Proteomes" id="UP001595616">
    <property type="component" value="Unassembled WGS sequence"/>
</dbReference>
<gene>
    <name evidence="3" type="ORF">ACFOOI_21265</name>
</gene>